<keyword evidence="11" id="KW-1185">Reference proteome</keyword>
<keyword evidence="4 8" id="KW-0812">Transmembrane</keyword>
<feature type="transmembrane region" description="Helical" evidence="8">
    <location>
        <begin position="598"/>
        <end position="615"/>
    </location>
</feature>
<name>A0A0L0SFT2_ALLM3</name>
<dbReference type="InterPro" id="IPR005828">
    <property type="entry name" value="MFS_sugar_transport-like"/>
</dbReference>
<feature type="transmembrane region" description="Helical" evidence="8">
    <location>
        <begin position="197"/>
        <end position="214"/>
    </location>
</feature>
<dbReference type="PROSITE" id="PS00217">
    <property type="entry name" value="SUGAR_TRANSPORT_2"/>
    <property type="match status" value="1"/>
</dbReference>
<proteinExistence type="inferred from homology"/>
<evidence type="ECO:0000313" key="10">
    <source>
        <dbReference type="EMBL" id="KNE61373.1"/>
    </source>
</evidence>
<dbReference type="PRINTS" id="PR00171">
    <property type="entry name" value="SUGRTRNSPORT"/>
</dbReference>
<evidence type="ECO:0000256" key="4">
    <source>
        <dbReference type="ARBA" id="ARBA00022692"/>
    </source>
</evidence>
<feature type="transmembrane region" description="Helical" evidence="8">
    <location>
        <begin position="441"/>
        <end position="466"/>
    </location>
</feature>
<feature type="transmembrane region" description="Helical" evidence="8">
    <location>
        <begin position="535"/>
        <end position="561"/>
    </location>
</feature>
<dbReference type="AlphaFoldDB" id="A0A0L0SFT2"/>
<dbReference type="SUPFAM" id="SSF103473">
    <property type="entry name" value="MFS general substrate transporter"/>
    <property type="match status" value="1"/>
</dbReference>
<comment type="similarity">
    <text evidence="2">Belongs to the major facilitator superfamily. Sugar transporter (TC 2.A.1.1) family.</text>
</comment>
<dbReference type="PANTHER" id="PTHR23503:SF8">
    <property type="entry name" value="FACILITATED GLUCOSE TRANSPORTER PROTEIN 1"/>
    <property type="match status" value="1"/>
</dbReference>
<keyword evidence="3" id="KW-0813">Transport</keyword>
<dbReference type="Gene3D" id="1.20.1250.20">
    <property type="entry name" value="MFS general substrate transporter like domains"/>
    <property type="match status" value="2"/>
</dbReference>
<evidence type="ECO:0000256" key="3">
    <source>
        <dbReference type="ARBA" id="ARBA00022448"/>
    </source>
</evidence>
<dbReference type="GO" id="GO:0015149">
    <property type="term" value="F:hexose transmembrane transporter activity"/>
    <property type="evidence" value="ECO:0007669"/>
    <property type="project" value="TreeGrafter"/>
</dbReference>
<dbReference type="Pfam" id="PF00083">
    <property type="entry name" value="Sugar_tr"/>
    <property type="match status" value="2"/>
</dbReference>
<reference evidence="10 11" key="2">
    <citation type="submission" date="2009-11" db="EMBL/GenBank/DDBJ databases">
        <title>The Genome Sequence of Allomyces macrogynus strain ATCC 38327.</title>
        <authorList>
            <consortium name="The Broad Institute Genome Sequencing Platform"/>
            <person name="Russ C."/>
            <person name="Cuomo C."/>
            <person name="Shea T."/>
            <person name="Young S.K."/>
            <person name="Zeng Q."/>
            <person name="Koehrsen M."/>
            <person name="Haas B."/>
            <person name="Borodovsky M."/>
            <person name="Guigo R."/>
            <person name="Alvarado L."/>
            <person name="Berlin A."/>
            <person name="Borenstein D."/>
            <person name="Chen Z."/>
            <person name="Engels R."/>
            <person name="Freedman E."/>
            <person name="Gellesch M."/>
            <person name="Goldberg J."/>
            <person name="Griggs A."/>
            <person name="Gujja S."/>
            <person name="Heiman D."/>
            <person name="Hepburn T."/>
            <person name="Howarth C."/>
            <person name="Jen D."/>
            <person name="Larson L."/>
            <person name="Lewis B."/>
            <person name="Mehta T."/>
            <person name="Park D."/>
            <person name="Pearson M."/>
            <person name="Roberts A."/>
            <person name="Saif S."/>
            <person name="Shenoy N."/>
            <person name="Sisk P."/>
            <person name="Stolte C."/>
            <person name="Sykes S."/>
            <person name="Walk T."/>
            <person name="White J."/>
            <person name="Yandava C."/>
            <person name="Burger G."/>
            <person name="Gray M.W."/>
            <person name="Holland P.W.H."/>
            <person name="King N."/>
            <person name="Lang F.B.F."/>
            <person name="Roger A.J."/>
            <person name="Ruiz-Trillo I."/>
            <person name="Lander E."/>
            <person name="Nusbaum C."/>
        </authorList>
    </citation>
    <scope>NUCLEOTIDE SEQUENCE [LARGE SCALE GENOMIC DNA]</scope>
    <source>
        <strain evidence="10 11">ATCC 38327</strain>
    </source>
</reference>
<feature type="transmembrane region" description="Helical" evidence="8">
    <location>
        <begin position="226"/>
        <end position="248"/>
    </location>
</feature>
<dbReference type="VEuPathDB" id="FungiDB:AMAG_06202"/>
<keyword evidence="6 8" id="KW-0472">Membrane</keyword>
<feature type="region of interest" description="Disordered" evidence="7">
    <location>
        <begin position="1"/>
        <end position="24"/>
    </location>
</feature>
<evidence type="ECO:0000256" key="7">
    <source>
        <dbReference type="SAM" id="MobiDB-lite"/>
    </source>
</evidence>
<dbReference type="EMBL" id="GG745338">
    <property type="protein sequence ID" value="KNE61373.1"/>
    <property type="molecule type" value="Genomic_DNA"/>
</dbReference>
<dbReference type="STRING" id="578462.A0A0L0SFT2"/>
<accession>A0A0L0SFT2</accession>
<feature type="transmembrane region" description="Helical" evidence="8">
    <location>
        <begin position="573"/>
        <end position="592"/>
    </location>
</feature>
<feature type="transmembrane region" description="Helical" evidence="8">
    <location>
        <begin position="505"/>
        <end position="529"/>
    </location>
</feature>
<evidence type="ECO:0000256" key="8">
    <source>
        <dbReference type="SAM" id="Phobius"/>
    </source>
</evidence>
<evidence type="ECO:0000313" key="11">
    <source>
        <dbReference type="Proteomes" id="UP000054350"/>
    </source>
</evidence>
<evidence type="ECO:0000256" key="5">
    <source>
        <dbReference type="ARBA" id="ARBA00022989"/>
    </source>
</evidence>
<dbReference type="InterPro" id="IPR003663">
    <property type="entry name" value="Sugar/inositol_transpt"/>
</dbReference>
<dbReference type="GO" id="GO:0016020">
    <property type="term" value="C:membrane"/>
    <property type="evidence" value="ECO:0007669"/>
    <property type="project" value="UniProtKB-SubCell"/>
</dbReference>
<dbReference type="OrthoDB" id="4540492at2759"/>
<dbReference type="PROSITE" id="PS50850">
    <property type="entry name" value="MFS"/>
    <property type="match status" value="1"/>
</dbReference>
<evidence type="ECO:0000256" key="2">
    <source>
        <dbReference type="ARBA" id="ARBA00010992"/>
    </source>
</evidence>
<protein>
    <recommendedName>
        <fullName evidence="9">Major facilitator superfamily (MFS) profile domain-containing protein</fullName>
    </recommendedName>
</protein>
<gene>
    <name evidence="10" type="ORF">AMAG_06202</name>
</gene>
<dbReference type="eggNOG" id="KOG0569">
    <property type="taxonomic scope" value="Eukaryota"/>
</dbReference>
<evidence type="ECO:0000259" key="9">
    <source>
        <dbReference type="PROSITE" id="PS50850"/>
    </source>
</evidence>
<feature type="transmembrane region" description="Helical" evidence="8">
    <location>
        <begin position="478"/>
        <end position="498"/>
    </location>
</feature>
<feature type="domain" description="Major facilitator superfamily (MFS) profile" evidence="9">
    <location>
        <begin position="80"/>
        <end position="622"/>
    </location>
</feature>
<dbReference type="InterPro" id="IPR036259">
    <property type="entry name" value="MFS_trans_sf"/>
</dbReference>
<feature type="transmembrane region" description="Helical" evidence="8">
    <location>
        <begin position="254"/>
        <end position="275"/>
    </location>
</feature>
<dbReference type="InterPro" id="IPR045263">
    <property type="entry name" value="GLUT"/>
</dbReference>
<comment type="subcellular location">
    <subcellularLocation>
        <location evidence="1">Membrane</location>
        <topology evidence="1">Multi-pass membrane protein</topology>
    </subcellularLocation>
</comment>
<reference evidence="10 11" key="1">
    <citation type="submission" date="2009-11" db="EMBL/GenBank/DDBJ databases">
        <title>Annotation of Allomyces macrogynus ATCC 38327.</title>
        <authorList>
            <consortium name="The Broad Institute Genome Sequencing Platform"/>
            <person name="Russ C."/>
            <person name="Cuomo C."/>
            <person name="Burger G."/>
            <person name="Gray M.W."/>
            <person name="Holland P.W.H."/>
            <person name="King N."/>
            <person name="Lang F.B.F."/>
            <person name="Roger A.J."/>
            <person name="Ruiz-Trillo I."/>
            <person name="Young S.K."/>
            <person name="Zeng Q."/>
            <person name="Gargeya S."/>
            <person name="Fitzgerald M."/>
            <person name="Haas B."/>
            <person name="Abouelleil A."/>
            <person name="Alvarado L."/>
            <person name="Arachchi H.M."/>
            <person name="Berlin A."/>
            <person name="Chapman S.B."/>
            <person name="Gearin G."/>
            <person name="Goldberg J."/>
            <person name="Griggs A."/>
            <person name="Gujja S."/>
            <person name="Hansen M."/>
            <person name="Heiman D."/>
            <person name="Howarth C."/>
            <person name="Larimer J."/>
            <person name="Lui A."/>
            <person name="MacDonald P.J.P."/>
            <person name="McCowen C."/>
            <person name="Montmayeur A."/>
            <person name="Murphy C."/>
            <person name="Neiman D."/>
            <person name="Pearson M."/>
            <person name="Priest M."/>
            <person name="Roberts A."/>
            <person name="Saif S."/>
            <person name="Shea T."/>
            <person name="Sisk P."/>
            <person name="Stolte C."/>
            <person name="Sykes S."/>
            <person name="Wortman J."/>
            <person name="Nusbaum C."/>
            <person name="Birren B."/>
        </authorList>
    </citation>
    <scope>NUCLEOTIDE SEQUENCE [LARGE SCALE GENOMIC DNA]</scope>
    <source>
        <strain evidence="10 11">ATCC 38327</strain>
    </source>
</reference>
<dbReference type="InterPro" id="IPR020846">
    <property type="entry name" value="MFS_dom"/>
</dbReference>
<keyword evidence="5 8" id="KW-1133">Transmembrane helix</keyword>
<feature type="transmembrane region" description="Helical" evidence="8">
    <location>
        <begin position="140"/>
        <end position="159"/>
    </location>
</feature>
<evidence type="ECO:0000256" key="1">
    <source>
        <dbReference type="ARBA" id="ARBA00004141"/>
    </source>
</evidence>
<dbReference type="InterPro" id="IPR005829">
    <property type="entry name" value="Sugar_transporter_CS"/>
</dbReference>
<evidence type="ECO:0000256" key="6">
    <source>
        <dbReference type="ARBA" id="ARBA00023136"/>
    </source>
</evidence>
<sequence>MSAVPAALDRGSPPDARPRGASDASFLSLAPSSTAVGRAPTDASRSPQSAHDAVLLSSRVLAHVDAPIAPRHARAYLIYACVTAAFGMVHYGYGLGQLNNVSSVLVCTPSADPSAAHSALFGATTRLPACLSMTTLQLSFANAILALTGAVGAVAAGAASDRCGRRTTLRMLMVPLAVGSAVLFAAPSFVWVMVGRAVTGIGTGGALAISPMFVSELAPTEMRGVMGNLSAAGVAVGLALASLLGYFLATPAAWRYVVGFPLVLAVAQFIMLLGVPESPAFLALRGRQAKADRVLVSLGSLPALSEPFGGHAPPSAHQRPSSSLSVHALDGGVATDRRLTYSTRTQSVQALVDSPFGIPHGAPQPPSIHAAGSPSAPRVSDDSSVSHDSGTVVASIADSDLSKRAESVDARAGHHHHLGGIATRRLRLREFLTRSEYRRALLILLLAHASSQLSGINSLFAYSMIILTQVMPPDKASLFYLVFAFVNIPINQAPGYFVDKYGRRPLLLLSMLGMGTLYAAFTVVVAFHAPPFVSMVLFVLISTFFAIGLSNVPIILTAELVPPAAVACASQAALAVNSLANFTVLFAFPPLLENLREYTFLIFAAYLAVAAAVLGKWMPETKGKPPHVVAAELNAAADRMADTGASHATLADLEAEAAAM</sequence>
<organism evidence="10 11">
    <name type="scientific">Allomyces macrogynus (strain ATCC 38327)</name>
    <name type="common">Allomyces javanicus var. macrogynus</name>
    <dbReference type="NCBI Taxonomy" id="578462"/>
    <lineage>
        <taxon>Eukaryota</taxon>
        <taxon>Fungi</taxon>
        <taxon>Fungi incertae sedis</taxon>
        <taxon>Blastocladiomycota</taxon>
        <taxon>Blastocladiomycetes</taxon>
        <taxon>Blastocladiales</taxon>
        <taxon>Blastocladiaceae</taxon>
        <taxon>Allomyces</taxon>
    </lineage>
</organism>
<feature type="region of interest" description="Disordered" evidence="7">
    <location>
        <begin position="354"/>
        <end position="388"/>
    </location>
</feature>
<dbReference type="Proteomes" id="UP000054350">
    <property type="component" value="Unassembled WGS sequence"/>
</dbReference>
<feature type="transmembrane region" description="Helical" evidence="8">
    <location>
        <begin position="171"/>
        <end position="191"/>
    </location>
</feature>
<dbReference type="PANTHER" id="PTHR23503">
    <property type="entry name" value="SOLUTE CARRIER FAMILY 2"/>
    <property type="match status" value="1"/>
</dbReference>
<feature type="transmembrane region" description="Helical" evidence="8">
    <location>
        <begin position="76"/>
        <end position="93"/>
    </location>
</feature>